<sequence>MEDNFLLSLKRDYSANPPQFFYENPSHRRVSFCSNGDYLAGWRPSCSHARSVLFREVNSGTLSSMGHASIIFGSFKFLRVLDLEFVVVDSFSTELNHLRYLAVQTTESSIPSSIENLWNFQTFIIKRTEGQEVQLPDTFWRLIKLRHVCISTRASFNLHNAEESLDASPSKLDNLATLSSPYVSRAEDMKRILSKTPNLRKLKCELGDSWENRFPVLVSLHRLETLKAHFSKFPKVGPSRLNFPLNLKKLTLCNFYLPPSEISIIAKLVNLEILKLQQVVFEREEWEVIDEEFPKLKLLKLENLELSQWSASDEAFYNLRRLV</sequence>
<reference evidence="1" key="1">
    <citation type="journal article" date="2014" name="Nat. Commun.">
        <title>The tobacco genome sequence and its comparison with those of tomato and potato.</title>
        <authorList>
            <person name="Sierro N."/>
            <person name="Battey J.N."/>
            <person name="Ouadi S."/>
            <person name="Bakaher N."/>
            <person name="Bovet L."/>
            <person name="Willig A."/>
            <person name="Goepfert S."/>
            <person name="Peitsch M.C."/>
            <person name="Ivanov N.V."/>
        </authorList>
    </citation>
    <scope>NUCLEOTIDE SEQUENCE [LARGE SCALE GENOMIC DNA]</scope>
</reference>
<dbReference type="RefSeq" id="XP_075083589.1">
    <property type="nucleotide sequence ID" value="XM_075227488.1"/>
</dbReference>
<proteinExistence type="predicted"/>
<organism evidence="1 2">
    <name type="scientific">Nicotiana tabacum</name>
    <name type="common">Common tobacco</name>
    <dbReference type="NCBI Taxonomy" id="4097"/>
    <lineage>
        <taxon>Eukaryota</taxon>
        <taxon>Viridiplantae</taxon>
        <taxon>Streptophyta</taxon>
        <taxon>Embryophyta</taxon>
        <taxon>Tracheophyta</taxon>
        <taxon>Spermatophyta</taxon>
        <taxon>Magnoliopsida</taxon>
        <taxon>eudicotyledons</taxon>
        <taxon>Gunneridae</taxon>
        <taxon>Pentapetalae</taxon>
        <taxon>asterids</taxon>
        <taxon>lamiids</taxon>
        <taxon>Solanales</taxon>
        <taxon>Solanaceae</taxon>
        <taxon>Nicotianoideae</taxon>
        <taxon>Nicotianeae</taxon>
        <taxon>Nicotiana</taxon>
    </lineage>
</organism>
<dbReference type="Proteomes" id="UP000790787">
    <property type="component" value="Chromosome 12"/>
</dbReference>
<reference evidence="2" key="2">
    <citation type="submission" date="2025-08" db="UniProtKB">
        <authorList>
            <consortium name="RefSeq"/>
        </authorList>
    </citation>
    <scope>IDENTIFICATION</scope>
    <source>
        <tissue evidence="2">Leaf</tissue>
    </source>
</reference>
<evidence type="ECO:0000313" key="2">
    <source>
        <dbReference type="RefSeq" id="XP_075083589.1"/>
    </source>
</evidence>
<protein>
    <submittedName>
        <fullName evidence="2">Late blight resistance protein homolog R1B-16</fullName>
    </submittedName>
</protein>
<gene>
    <name evidence="2" type="primary">LOC142167325</name>
</gene>
<name>A0AC58SF42_TOBAC</name>
<accession>A0AC58SF42</accession>
<keyword evidence="1" id="KW-1185">Reference proteome</keyword>
<evidence type="ECO:0000313" key="1">
    <source>
        <dbReference type="Proteomes" id="UP000790787"/>
    </source>
</evidence>